<dbReference type="FunFam" id="1.10.10.1410:FF:000001">
    <property type="entry name" value="60S acidic ribosomal protein P1"/>
    <property type="match status" value="1"/>
</dbReference>
<protein>
    <recommendedName>
        <fullName evidence="5">Large ribosomal subunit protein P1</fullName>
    </recommendedName>
    <alternativeName>
        <fullName evidence="6">60S acidic ribosomal protein P1</fullName>
    </alternativeName>
</protein>
<evidence type="ECO:0000256" key="4">
    <source>
        <dbReference type="ARBA" id="ARBA00023274"/>
    </source>
</evidence>
<dbReference type="PANTHER" id="PTHR45696:SF10">
    <property type="entry name" value="LARGE RIBOSOMAL SUBUNIT PROTEIN P1"/>
    <property type="match status" value="1"/>
</dbReference>
<dbReference type="GO" id="GO:0003735">
    <property type="term" value="F:structural constituent of ribosome"/>
    <property type="evidence" value="ECO:0007669"/>
    <property type="project" value="TreeGrafter"/>
</dbReference>
<keyword evidence="9" id="KW-1185">Reference proteome</keyword>
<feature type="compositionally biased region" description="Acidic residues" evidence="7">
    <location>
        <begin position="93"/>
        <end position="114"/>
    </location>
</feature>
<dbReference type="GO" id="GO:0043021">
    <property type="term" value="F:ribonucleoprotein complex binding"/>
    <property type="evidence" value="ECO:0007669"/>
    <property type="project" value="TreeGrafter"/>
</dbReference>
<name>A0AAV7JJ82_9METZ</name>
<evidence type="ECO:0000256" key="3">
    <source>
        <dbReference type="ARBA" id="ARBA00022980"/>
    </source>
</evidence>
<dbReference type="InterPro" id="IPR038716">
    <property type="entry name" value="P1/P2_N_sf"/>
</dbReference>
<evidence type="ECO:0000313" key="8">
    <source>
        <dbReference type="EMBL" id="KAI6648973.1"/>
    </source>
</evidence>
<comment type="caution">
    <text evidence="8">The sequence shown here is derived from an EMBL/GenBank/DDBJ whole genome shotgun (WGS) entry which is preliminary data.</text>
</comment>
<sequence length="114" mass="11882">MSSKSELAAVYSSLILYDDKVDITSDKITTLCKGANIDIEIFWADIMAKTLAGKDIGALLSSVGTVTAASASTGGNDKQEKTADKDEGKDDKGGDDDGSGSEDDMGFGLFDDDD</sequence>
<dbReference type="Proteomes" id="UP001165289">
    <property type="component" value="Unassembled WGS sequence"/>
</dbReference>
<evidence type="ECO:0000256" key="5">
    <source>
        <dbReference type="ARBA" id="ARBA00041116"/>
    </source>
</evidence>
<dbReference type="Pfam" id="PF00428">
    <property type="entry name" value="Ribosomal_60s"/>
    <property type="match status" value="1"/>
</dbReference>
<dbReference type="Gene3D" id="1.10.10.1410">
    <property type="match status" value="1"/>
</dbReference>
<dbReference type="CDD" id="cd05831">
    <property type="entry name" value="Ribosomal_P1"/>
    <property type="match status" value="1"/>
</dbReference>
<proteinExistence type="inferred from homology"/>
<dbReference type="PANTHER" id="PTHR45696">
    <property type="entry name" value="60S ACIDIC RIBOSOMAL PROTEIN P1"/>
    <property type="match status" value="1"/>
</dbReference>
<keyword evidence="4" id="KW-0687">Ribonucleoprotein</keyword>
<reference evidence="8 9" key="1">
    <citation type="journal article" date="2023" name="BMC Biol.">
        <title>The compact genome of the sponge Oopsacas minuta (Hexactinellida) is lacking key metazoan core genes.</title>
        <authorList>
            <person name="Santini S."/>
            <person name="Schenkelaars Q."/>
            <person name="Jourda C."/>
            <person name="Duchesne M."/>
            <person name="Belahbib H."/>
            <person name="Rocher C."/>
            <person name="Selva M."/>
            <person name="Riesgo A."/>
            <person name="Vervoort M."/>
            <person name="Leys S.P."/>
            <person name="Kodjabachian L."/>
            <person name="Le Bivic A."/>
            <person name="Borchiellini C."/>
            <person name="Claverie J.M."/>
            <person name="Renard E."/>
        </authorList>
    </citation>
    <scope>NUCLEOTIDE SEQUENCE [LARGE SCALE GENOMIC DNA]</scope>
    <source>
        <strain evidence="8">SPO-2</strain>
    </source>
</reference>
<feature type="compositionally biased region" description="Basic and acidic residues" evidence="7">
    <location>
        <begin position="77"/>
        <end position="92"/>
    </location>
</feature>
<dbReference type="GO" id="GO:0022625">
    <property type="term" value="C:cytosolic large ribosomal subunit"/>
    <property type="evidence" value="ECO:0007669"/>
    <property type="project" value="TreeGrafter"/>
</dbReference>
<evidence type="ECO:0000256" key="1">
    <source>
        <dbReference type="ARBA" id="ARBA00003362"/>
    </source>
</evidence>
<dbReference type="EMBL" id="JAKMXF010000324">
    <property type="protein sequence ID" value="KAI6648973.1"/>
    <property type="molecule type" value="Genomic_DNA"/>
</dbReference>
<gene>
    <name evidence="8" type="ORF">LOD99_7044</name>
</gene>
<organism evidence="8 9">
    <name type="scientific">Oopsacas minuta</name>
    <dbReference type="NCBI Taxonomy" id="111878"/>
    <lineage>
        <taxon>Eukaryota</taxon>
        <taxon>Metazoa</taxon>
        <taxon>Porifera</taxon>
        <taxon>Hexactinellida</taxon>
        <taxon>Hexasterophora</taxon>
        <taxon>Lyssacinosida</taxon>
        <taxon>Leucopsacidae</taxon>
        <taxon>Oopsacas</taxon>
    </lineage>
</organism>
<dbReference type="AlphaFoldDB" id="A0AAV7JJ82"/>
<comment type="similarity">
    <text evidence="2">Belongs to the eukaryotic ribosomal protein P1/P2 family.</text>
</comment>
<evidence type="ECO:0000256" key="6">
    <source>
        <dbReference type="ARBA" id="ARBA00042918"/>
    </source>
</evidence>
<accession>A0AAV7JJ82</accession>
<evidence type="ECO:0000256" key="7">
    <source>
        <dbReference type="SAM" id="MobiDB-lite"/>
    </source>
</evidence>
<dbReference type="GO" id="GO:0002181">
    <property type="term" value="P:cytoplasmic translation"/>
    <property type="evidence" value="ECO:0007669"/>
    <property type="project" value="TreeGrafter"/>
</dbReference>
<comment type="function">
    <text evidence="1">Plays an important role in the elongation step of protein synthesis.</text>
</comment>
<evidence type="ECO:0000256" key="2">
    <source>
        <dbReference type="ARBA" id="ARBA00005436"/>
    </source>
</evidence>
<keyword evidence="3 8" id="KW-0689">Ribosomal protein</keyword>
<evidence type="ECO:0000313" key="9">
    <source>
        <dbReference type="Proteomes" id="UP001165289"/>
    </source>
</evidence>
<dbReference type="GO" id="GO:0030295">
    <property type="term" value="F:protein kinase activator activity"/>
    <property type="evidence" value="ECO:0007669"/>
    <property type="project" value="TreeGrafter"/>
</dbReference>
<feature type="region of interest" description="Disordered" evidence="7">
    <location>
        <begin position="67"/>
        <end position="114"/>
    </location>
</feature>